<organism evidence="1">
    <name type="scientific">Oryza glumipatula</name>
    <dbReference type="NCBI Taxonomy" id="40148"/>
    <lineage>
        <taxon>Eukaryota</taxon>
        <taxon>Viridiplantae</taxon>
        <taxon>Streptophyta</taxon>
        <taxon>Embryophyta</taxon>
        <taxon>Tracheophyta</taxon>
        <taxon>Spermatophyta</taxon>
        <taxon>Magnoliopsida</taxon>
        <taxon>Liliopsida</taxon>
        <taxon>Poales</taxon>
        <taxon>Poaceae</taxon>
        <taxon>BOP clade</taxon>
        <taxon>Oryzoideae</taxon>
        <taxon>Oryzeae</taxon>
        <taxon>Oryzinae</taxon>
        <taxon>Oryza</taxon>
    </lineage>
</organism>
<name>A0A0E0APL2_9ORYZ</name>
<keyword evidence="2" id="KW-1185">Reference proteome</keyword>
<sequence length="172" mass="18943">MELCVQAVDWTRHSRPAGDEEVEHNSKEEVSMAYFSRLPAGYPCRGQLLTMDHRLEENASGGEVGPLGCWPGGLCLSRSIGCRGAISHVDQVKLSNIGGRLIIDQMVHGMRFPLGRSGYEAAAKACRLPRFTCRIGCKAYEGDTVQLESLPLSALWRNYLKDLGYAARKGML</sequence>
<dbReference type="eggNOG" id="KOG0698">
    <property type="taxonomic scope" value="Eukaryota"/>
</dbReference>
<dbReference type="EnsemblPlants" id="OGLUM07G27170.3">
    <property type="protein sequence ID" value="OGLUM07G27170.3"/>
    <property type="gene ID" value="OGLUM07G27170"/>
</dbReference>
<accession>A0A0E0APL2</accession>
<dbReference type="HOGENOM" id="CLU_1761622_0_0_1"/>
<reference evidence="1" key="1">
    <citation type="submission" date="2015-04" db="UniProtKB">
        <authorList>
            <consortium name="EnsemblPlants"/>
        </authorList>
    </citation>
    <scope>IDENTIFICATION</scope>
</reference>
<reference evidence="1" key="2">
    <citation type="submission" date="2018-05" db="EMBL/GenBank/DDBJ databases">
        <title>OgluRS3 (Oryza glumaepatula Reference Sequence Version 3).</title>
        <authorList>
            <person name="Zhang J."/>
            <person name="Kudrna D."/>
            <person name="Lee S."/>
            <person name="Talag J."/>
            <person name="Welchert J."/>
            <person name="Wing R.A."/>
        </authorList>
    </citation>
    <scope>NUCLEOTIDE SEQUENCE [LARGE SCALE GENOMIC DNA]</scope>
</reference>
<dbReference type="STRING" id="40148.A0A0E0APL2"/>
<dbReference type="AlphaFoldDB" id="A0A0E0APL2"/>
<dbReference type="Gramene" id="OGLUM07G27170.3">
    <property type="protein sequence ID" value="OGLUM07G27170.3"/>
    <property type="gene ID" value="OGLUM07G27170"/>
</dbReference>
<proteinExistence type="predicted"/>
<evidence type="ECO:0000313" key="1">
    <source>
        <dbReference type="EnsemblPlants" id="OGLUM07G27170.3"/>
    </source>
</evidence>
<evidence type="ECO:0000313" key="2">
    <source>
        <dbReference type="Proteomes" id="UP000026961"/>
    </source>
</evidence>
<dbReference type="Proteomes" id="UP000026961">
    <property type="component" value="Chromosome 7"/>
</dbReference>
<protein>
    <submittedName>
        <fullName evidence="1">Uncharacterized protein</fullName>
    </submittedName>
</protein>